<sequence length="101" mass="12539">MTRKKRSMTRRMTLKRKATAKRLVPSFAGPQRYRRMLSLTLSLVRMERMGKERRRERSGARWERRWRKSLGFRRERRNKREKEKLEENCKDQPLADKVYRV</sequence>
<organism evidence="2">
    <name type="scientific">Cacopsylla melanoneura</name>
    <dbReference type="NCBI Taxonomy" id="428564"/>
    <lineage>
        <taxon>Eukaryota</taxon>
        <taxon>Metazoa</taxon>
        <taxon>Ecdysozoa</taxon>
        <taxon>Arthropoda</taxon>
        <taxon>Hexapoda</taxon>
        <taxon>Insecta</taxon>
        <taxon>Pterygota</taxon>
        <taxon>Neoptera</taxon>
        <taxon>Paraneoptera</taxon>
        <taxon>Hemiptera</taxon>
        <taxon>Sternorrhyncha</taxon>
        <taxon>Psylloidea</taxon>
        <taxon>Psyllidae</taxon>
        <taxon>Psyllinae</taxon>
        <taxon>Cacopsylla</taxon>
    </lineage>
</organism>
<evidence type="ECO:0000313" key="2">
    <source>
        <dbReference type="EMBL" id="CAG6733488.1"/>
    </source>
</evidence>
<evidence type="ECO:0000256" key="1">
    <source>
        <dbReference type="SAM" id="MobiDB-lite"/>
    </source>
</evidence>
<dbReference type="AlphaFoldDB" id="A0A8D8YRE4"/>
<accession>A0A8D8YRE4</accession>
<proteinExistence type="predicted"/>
<name>A0A8D8YRE4_9HEMI</name>
<protein>
    <submittedName>
        <fullName evidence="2">Uncharacterized protein</fullName>
    </submittedName>
</protein>
<feature type="region of interest" description="Disordered" evidence="1">
    <location>
        <begin position="77"/>
        <end position="101"/>
    </location>
</feature>
<reference evidence="2" key="1">
    <citation type="submission" date="2021-05" db="EMBL/GenBank/DDBJ databases">
        <authorList>
            <person name="Alioto T."/>
            <person name="Alioto T."/>
            <person name="Gomez Garrido J."/>
        </authorList>
    </citation>
    <scope>NUCLEOTIDE SEQUENCE</scope>
</reference>
<feature type="compositionally biased region" description="Basic and acidic residues" evidence="1">
    <location>
        <begin position="78"/>
        <end position="101"/>
    </location>
</feature>
<dbReference type="EMBL" id="HBUF01390002">
    <property type="protein sequence ID" value="CAG6733488.1"/>
    <property type="molecule type" value="Transcribed_RNA"/>
</dbReference>